<organism evidence="12 13">
    <name type="scientific">Rhododendron griersonianum</name>
    <dbReference type="NCBI Taxonomy" id="479676"/>
    <lineage>
        <taxon>Eukaryota</taxon>
        <taxon>Viridiplantae</taxon>
        <taxon>Streptophyta</taxon>
        <taxon>Embryophyta</taxon>
        <taxon>Tracheophyta</taxon>
        <taxon>Spermatophyta</taxon>
        <taxon>Magnoliopsida</taxon>
        <taxon>eudicotyledons</taxon>
        <taxon>Gunneridae</taxon>
        <taxon>Pentapetalae</taxon>
        <taxon>asterids</taxon>
        <taxon>Ericales</taxon>
        <taxon>Ericaceae</taxon>
        <taxon>Ericoideae</taxon>
        <taxon>Rhodoreae</taxon>
        <taxon>Rhododendron</taxon>
    </lineage>
</organism>
<dbReference type="PANTHER" id="PTHR11097:SF14">
    <property type="entry name" value="EXOSOME COMPLEX COMPONENT RRP45"/>
    <property type="match status" value="1"/>
</dbReference>
<gene>
    <name evidence="12" type="ORF">RHGRI_038038</name>
</gene>
<feature type="domain" description="MULE transposase" evidence="11">
    <location>
        <begin position="828"/>
        <end position="913"/>
    </location>
</feature>
<dbReference type="InterPro" id="IPR018289">
    <property type="entry name" value="MULE_transposase_dom"/>
</dbReference>
<feature type="compositionally biased region" description="Basic and acidic residues" evidence="8">
    <location>
        <begin position="417"/>
        <end position="432"/>
    </location>
</feature>
<feature type="domain" description="Exoribonuclease phosphorolytic" evidence="10">
    <location>
        <begin position="214"/>
        <end position="280"/>
    </location>
</feature>
<dbReference type="InterPro" id="IPR050590">
    <property type="entry name" value="Exosome_comp_Rrp42_subfam"/>
</dbReference>
<dbReference type="GO" id="GO:0000467">
    <property type="term" value="P:exonucleolytic trimming to generate mature 3'-end of 5.8S rRNA from tricistronic rRNA transcript (SSU-rRNA, 5.8S rRNA, LSU-rRNA)"/>
    <property type="evidence" value="ECO:0007669"/>
    <property type="project" value="TreeGrafter"/>
</dbReference>
<dbReference type="PANTHER" id="PTHR11097">
    <property type="entry name" value="EXOSOME COMPLEX EXONUCLEASE RIBOSOMAL RNA PROCESSING PROTEIN"/>
    <property type="match status" value="1"/>
</dbReference>
<dbReference type="AlphaFoldDB" id="A0AAV6HV44"/>
<feature type="domain" description="Exoribonuclease phosphorolytic" evidence="9">
    <location>
        <begin position="54"/>
        <end position="185"/>
    </location>
</feature>
<evidence type="ECO:0000256" key="4">
    <source>
        <dbReference type="ARBA" id="ARBA00022490"/>
    </source>
</evidence>
<dbReference type="CDD" id="cd11368">
    <property type="entry name" value="RNase_PH_RRP45"/>
    <property type="match status" value="1"/>
</dbReference>
<feature type="region of interest" description="Disordered" evidence="8">
    <location>
        <begin position="1141"/>
        <end position="1171"/>
    </location>
</feature>
<reference evidence="12 13" key="1">
    <citation type="submission" date="2020-08" db="EMBL/GenBank/DDBJ databases">
        <title>Plant Genome Project.</title>
        <authorList>
            <person name="Zhang R.-G."/>
        </authorList>
    </citation>
    <scope>NUCLEOTIDE SEQUENCE [LARGE SCALE GENOMIC DNA]</scope>
    <source>
        <strain evidence="12">WSP0</strain>
        <tissue evidence="12">Leaf</tissue>
    </source>
</reference>
<keyword evidence="6" id="KW-0539">Nucleus</keyword>
<evidence type="ECO:0000313" key="12">
    <source>
        <dbReference type="EMBL" id="KAG5517499.1"/>
    </source>
</evidence>
<dbReference type="InterPro" id="IPR036345">
    <property type="entry name" value="ExoRNase_PH_dom2_sf"/>
</dbReference>
<evidence type="ECO:0000256" key="7">
    <source>
        <dbReference type="ARBA" id="ARBA00079975"/>
    </source>
</evidence>
<evidence type="ECO:0000256" key="2">
    <source>
        <dbReference type="ARBA" id="ARBA00004496"/>
    </source>
</evidence>
<evidence type="ECO:0000256" key="5">
    <source>
        <dbReference type="ARBA" id="ARBA00022884"/>
    </source>
</evidence>
<name>A0AAV6HV44_9ERIC</name>
<proteinExistence type="inferred from homology"/>
<keyword evidence="5" id="KW-0694">RNA-binding</keyword>
<dbReference type="Proteomes" id="UP000823749">
    <property type="component" value="Chromosome 13"/>
</dbReference>
<dbReference type="InterPro" id="IPR033100">
    <property type="entry name" value="Rrp45"/>
</dbReference>
<evidence type="ECO:0000313" key="13">
    <source>
        <dbReference type="Proteomes" id="UP000823749"/>
    </source>
</evidence>
<evidence type="ECO:0000259" key="11">
    <source>
        <dbReference type="Pfam" id="PF10551"/>
    </source>
</evidence>
<evidence type="ECO:0000256" key="1">
    <source>
        <dbReference type="ARBA" id="ARBA00004123"/>
    </source>
</evidence>
<dbReference type="GO" id="GO:0071038">
    <property type="term" value="P:TRAMP-dependent tRNA surveillance pathway"/>
    <property type="evidence" value="ECO:0007669"/>
    <property type="project" value="TreeGrafter"/>
</dbReference>
<dbReference type="GO" id="GO:0071028">
    <property type="term" value="P:nuclear mRNA surveillance"/>
    <property type="evidence" value="ECO:0007669"/>
    <property type="project" value="TreeGrafter"/>
</dbReference>
<keyword evidence="4" id="KW-0963">Cytoplasm</keyword>
<dbReference type="Gene3D" id="3.30.230.70">
    <property type="entry name" value="GHMP Kinase, N-terminal domain"/>
    <property type="match status" value="1"/>
</dbReference>
<dbReference type="InterPro" id="IPR020568">
    <property type="entry name" value="Ribosomal_Su5_D2-typ_SF"/>
</dbReference>
<protein>
    <recommendedName>
        <fullName evidence="7">Protein ECERIFERUM 7</fullName>
    </recommendedName>
</protein>
<dbReference type="GO" id="GO:0035925">
    <property type="term" value="F:mRNA 3'-UTR AU-rich region binding"/>
    <property type="evidence" value="ECO:0007669"/>
    <property type="project" value="TreeGrafter"/>
</dbReference>
<dbReference type="GO" id="GO:0034475">
    <property type="term" value="P:U4 snRNA 3'-end processing"/>
    <property type="evidence" value="ECO:0007669"/>
    <property type="project" value="TreeGrafter"/>
</dbReference>
<evidence type="ECO:0000256" key="8">
    <source>
        <dbReference type="SAM" id="MobiDB-lite"/>
    </source>
</evidence>
<sequence length="1207" mass="134856">MSAEMCNDCNFSDYINKMEQRLANTLRMTVNEKKFIETALLSDLRVDGRSPFDYRRVTIKFGREDGSSEVQLGQTHVMGLVTSQLVRPYRDRPNEGSLSIYTEFSPMADPSYEVGRPGESSVELGRIIDRGLRESQAVDMESLCVIAGKLVWAIRIDLHILDNGGNLVDAANIAALAALSTFRRPECTLGGEDGQEVIIHQPEVREPLPLIIHHLPIAVTFGFFGEDNIVVIDPTHYEEAVMRGRMTATVNTSGDICAIQKAGGVGVMQSLIMQCLRIASVKAADITSKIKNSVESYDTERALRKIKRHSSSPALDVCEPCAKWETLEKSVDQKGVDDLSGHYLERLKLTSEESGVCHINNMECGSQLSEQVRTNRKDGQARSFIGGPSSWDPYSKGVDSDALKASLASHGVLKSHQKMEESKHEKPSETGKDQLLADIKLAPTPEDGTIGSGGQTIEVKTLKDAVKPKHKRKKKSSSNIAKLTASLSAIAKLRPRLLVASGHLIPSPEIQVITGKDVLIPRGRAGRLGSKLPVAYLSPFHNKKALMEGETQDVGGFEPDFTDEDFAEINAIINLAATSNFEEISEFYESSEGVNYADNARDSGSVEKKMLNDAECASLLEENFSTRDELLDRIRNMALKEGYVTTIKKSKPDCYVIIGCDRGGKYRGTGVPLSEGKRMSGSRLVNCPFQMLGKKKVGKPWKVEIKDVSHNHEPSSDMSGHPFCRRFSEEEVLSIKRMTMAGIPPRQILTSLRQRNSNCKAIARTVYNAKAAINKKVLAGRTMIQALFDELGRGDFTFDVKRDGNGHLTHLFFAHPSSIALTKSYPYVFVMDCIYKTNKYKMPLLDIVGVSSFNGSFYSCFVFMQKEEEEDYVWALERFKTILGPDQQPSVILSDRELALMNAIKVVFPGTTNILSWQRLQVDYKEKEYVCNYIKNTWLPFKEKFVKAWTGNHLHFGNRVTSRAEGAHAMLKRYLTVSTGNFHEVREKICLAIENQHNEITTKIASEKLRVIHKFRIPMFKKLVTHVSIFALNELLKQYELATSPSLLDPCRSQFSNTMGLPCAHFMQNMRGEPLLLSDIHPQWRIDIRSFNMDGGVNTNGSDIESLLKKFHDKYKCMPLGQREDSQKQIAQLINAEIPLTLEPTIQPHKGRPSGSKKRKGDSSTTRDPSAFEMVEKARKCSVCHHVGHNRSTCQQLKSLVDRGVLT</sequence>
<feature type="compositionally biased region" description="Basic residues" evidence="8">
    <location>
        <begin position="1149"/>
        <end position="1160"/>
    </location>
</feature>
<evidence type="ECO:0000259" key="9">
    <source>
        <dbReference type="Pfam" id="PF01138"/>
    </source>
</evidence>
<dbReference type="InterPro" id="IPR015847">
    <property type="entry name" value="ExoRNase_PH_dom2"/>
</dbReference>
<evidence type="ECO:0000256" key="6">
    <source>
        <dbReference type="ARBA" id="ARBA00023242"/>
    </source>
</evidence>
<evidence type="ECO:0000259" key="10">
    <source>
        <dbReference type="Pfam" id="PF03725"/>
    </source>
</evidence>
<dbReference type="EMBL" id="JACTNZ010000013">
    <property type="protein sequence ID" value="KAG5517499.1"/>
    <property type="molecule type" value="Genomic_DNA"/>
</dbReference>
<dbReference type="GO" id="GO:0000176">
    <property type="term" value="C:nuclear exosome (RNase complex)"/>
    <property type="evidence" value="ECO:0007669"/>
    <property type="project" value="TreeGrafter"/>
</dbReference>
<keyword evidence="13" id="KW-1185">Reference proteome</keyword>
<comment type="caution">
    <text evidence="12">The sequence shown here is derived from an EMBL/GenBank/DDBJ whole genome shotgun (WGS) entry which is preliminary data.</text>
</comment>
<dbReference type="FunFam" id="3.30.230.70:FF:000007">
    <property type="entry name" value="Exosome complex component RRP45B"/>
    <property type="match status" value="1"/>
</dbReference>
<dbReference type="GO" id="GO:0071035">
    <property type="term" value="P:nuclear polyadenylation-dependent rRNA catabolic process"/>
    <property type="evidence" value="ECO:0007669"/>
    <property type="project" value="TreeGrafter"/>
</dbReference>
<dbReference type="Pfam" id="PF10551">
    <property type="entry name" value="MULE"/>
    <property type="match status" value="1"/>
</dbReference>
<dbReference type="GO" id="GO:0034473">
    <property type="term" value="P:U1 snRNA 3'-end processing"/>
    <property type="evidence" value="ECO:0007669"/>
    <property type="project" value="TreeGrafter"/>
</dbReference>
<dbReference type="Pfam" id="PF01138">
    <property type="entry name" value="RNase_PH"/>
    <property type="match status" value="1"/>
</dbReference>
<dbReference type="Pfam" id="PF03725">
    <property type="entry name" value="RNase_PH_C"/>
    <property type="match status" value="1"/>
</dbReference>
<comment type="similarity">
    <text evidence="3">Belongs to the RNase PH family.</text>
</comment>
<dbReference type="SUPFAM" id="SSF55666">
    <property type="entry name" value="Ribonuclease PH domain 2-like"/>
    <property type="match status" value="1"/>
</dbReference>
<feature type="region of interest" description="Disordered" evidence="8">
    <location>
        <begin position="411"/>
        <end position="434"/>
    </location>
</feature>
<dbReference type="InterPro" id="IPR001247">
    <property type="entry name" value="ExoRNase_PH_dom1"/>
</dbReference>
<dbReference type="GO" id="GO:0000177">
    <property type="term" value="C:cytoplasmic exosome (RNase complex)"/>
    <property type="evidence" value="ECO:0007669"/>
    <property type="project" value="TreeGrafter"/>
</dbReference>
<dbReference type="GO" id="GO:0034476">
    <property type="term" value="P:U5 snRNA 3'-end processing"/>
    <property type="evidence" value="ECO:0007669"/>
    <property type="project" value="TreeGrafter"/>
</dbReference>
<dbReference type="SUPFAM" id="SSF54211">
    <property type="entry name" value="Ribosomal protein S5 domain 2-like"/>
    <property type="match status" value="1"/>
</dbReference>
<evidence type="ECO:0000256" key="3">
    <source>
        <dbReference type="ARBA" id="ARBA00006678"/>
    </source>
</evidence>
<accession>A0AAV6HV44</accession>
<comment type="subcellular location">
    <subcellularLocation>
        <location evidence="2">Cytoplasm</location>
    </subcellularLocation>
    <subcellularLocation>
        <location evidence="1">Nucleus</location>
    </subcellularLocation>
</comment>
<dbReference type="GO" id="GO:0016075">
    <property type="term" value="P:rRNA catabolic process"/>
    <property type="evidence" value="ECO:0007669"/>
    <property type="project" value="TreeGrafter"/>
</dbReference>
<dbReference type="InterPro" id="IPR027408">
    <property type="entry name" value="PNPase/RNase_PH_dom_sf"/>
</dbReference>